<organism evidence="2 3">
    <name type="scientific">Paraburkholderia tagetis</name>
    <dbReference type="NCBI Taxonomy" id="2913261"/>
    <lineage>
        <taxon>Bacteria</taxon>
        <taxon>Pseudomonadati</taxon>
        <taxon>Pseudomonadota</taxon>
        <taxon>Betaproteobacteria</taxon>
        <taxon>Burkholderiales</taxon>
        <taxon>Burkholderiaceae</taxon>
        <taxon>Paraburkholderia</taxon>
    </lineage>
</organism>
<dbReference type="EMBL" id="JAKLJA010000066">
    <property type="protein sequence ID" value="MCG5078632.1"/>
    <property type="molecule type" value="Genomic_DNA"/>
</dbReference>
<evidence type="ECO:0000313" key="3">
    <source>
        <dbReference type="Proteomes" id="UP001139308"/>
    </source>
</evidence>
<dbReference type="Proteomes" id="UP001139308">
    <property type="component" value="Unassembled WGS sequence"/>
</dbReference>
<dbReference type="AlphaFoldDB" id="A0A9X1ZZ24"/>
<comment type="caution">
    <text evidence="2">The sequence shown here is derived from an EMBL/GenBank/DDBJ whole genome shotgun (WGS) entry which is preliminary data.</text>
</comment>
<feature type="compositionally biased region" description="Basic and acidic residues" evidence="1">
    <location>
        <begin position="38"/>
        <end position="66"/>
    </location>
</feature>
<sequence length="96" mass="10279">MMKPRTKRAEDHDEAMYDEAVEESFPASDAPAAGGATRIEDDAKDKGKGQGKGQHEDQHKDKDGKHKDARRNVPHASSDDMAEPTGGDQPGGAGDH</sequence>
<protein>
    <submittedName>
        <fullName evidence="2">Uncharacterized protein</fullName>
    </submittedName>
</protein>
<dbReference type="RefSeq" id="WP_238468612.1">
    <property type="nucleotide sequence ID" value="NZ_JAKLJA010000066.1"/>
</dbReference>
<proteinExistence type="predicted"/>
<gene>
    <name evidence="2" type="ORF">L5014_35800</name>
</gene>
<name>A0A9X1ZZ24_9BURK</name>
<evidence type="ECO:0000256" key="1">
    <source>
        <dbReference type="SAM" id="MobiDB-lite"/>
    </source>
</evidence>
<accession>A0A9X1ZZ24</accession>
<keyword evidence="3" id="KW-1185">Reference proteome</keyword>
<evidence type="ECO:0000313" key="2">
    <source>
        <dbReference type="EMBL" id="MCG5078632.1"/>
    </source>
</evidence>
<feature type="region of interest" description="Disordered" evidence="1">
    <location>
        <begin position="1"/>
        <end position="96"/>
    </location>
</feature>
<reference evidence="2" key="1">
    <citation type="submission" date="2022-01" db="EMBL/GenBank/DDBJ databases">
        <title>Genome sequence and assembly of Parabukholderia sp. RG36.</title>
        <authorList>
            <person name="Chhetri G."/>
        </authorList>
    </citation>
    <scope>NUCLEOTIDE SEQUENCE</scope>
    <source>
        <strain evidence="2">RG36</strain>
    </source>
</reference>